<gene>
    <name evidence="4" type="ORF">Sradi_5855300</name>
</gene>
<proteinExistence type="inferred from homology"/>
<dbReference type="GO" id="GO:0016556">
    <property type="term" value="P:mRNA modification"/>
    <property type="evidence" value="ECO:0007669"/>
    <property type="project" value="UniProtKB-ARBA"/>
</dbReference>
<name>A0AAW2KSX3_SESRA</name>
<comment type="similarity">
    <text evidence="2">Belongs to the PPR family. PCMP-E subfamily.</text>
</comment>
<dbReference type="PANTHER" id="PTHR47926:SF456">
    <property type="entry name" value="PENTATRICOPEPTIDE REPEAT-CONTAINING PROTEIN ELI1, CHLOROPLASTIC"/>
    <property type="match status" value="1"/>
</dbReference>
<protein>
    <submittedName>
        <fullName evidence="4">Pentatricopeptide repeat-containing protein, chloroplastic</fullName>
    </submittedName>
</protein>
<reference evidence="4" key="1">
    <citation type="submission" date="2020-06" db="EMBL/GenBank/DDBJ databases">
        <authorList>
            <person name="Li T."/>
            <person name="Hu X."/>
            <person name="Zhang T."/>
            <person name="Song X."/>
            <person name="Zhang H."/>
            <person name="Dai N."/>
            <person name="Sheng W."/>
            <person name="Hou X."/>
            <person name="Wei L."/>
        </authorList>
    </citation>
    <scope>NUCLEOTIDE SEQUENCE</scope>
    <source>
        <strain evidence="4">G02</strain>
        <tissue evidence="4">Leaf</tissue>
    </source>
</reference>
<evidence type="ECO:0000256" key="1">
    <source>
        <dbReference type="ARBA" id="ARBA00022737"/>
    </source>
</evidence>
<feature type="repeat" description="PPR" evidence="3">
    <location>
        <begin position="75"/>
        <end position="109"/>
    </location>
</feature>
<sequence length="300" mass="33707">MLGNTSDLAPDSVTLLTALSATTQLGCIDEGIAIHQYMEEHVFLEKLSVALLDMYAKCGSIEQALYVFEGVQEKDIDHWNAMIGALAIHGLGELAFDLFMEMERLSLEPDDITFIAVLHACGHSGMVKEGLVCFEIMRRVHRIVPKLQHYGCMVDILSRAGHLEEAAKFVEEMPIQPNDVIWRTLLSACTNHENLNVGEPVAKHLIGMDSYDTSSYILLSNMYAQSGLWDYVRKVRTMMKERELNKIPGSSWIELEGTVHEFFVGSASNHKEREIHSTFVAGPSFDQSSCVVRIERVWQS</sequence>
<dbReference type="AlphaFoldDB" id="A0AAW2KSX3"/>
<dbReference type="GO" id="GO:0005737">
    <property type="term" value="C:cytoplasm"/>
    <property type="evidence" value="ECO:0007669"/>
    <property type="project" value="UniProtKB-ARBA"/>
</dbReference>
<dbReference type="Pfam" id="PF01535">
    <property type="entry name" value="PPR"/>
    <property type="match status" value="1"/>
</dbReference>
<dbReference type="GO" id="GO:0003723">
    <property type="term" value="F:RNA binding"/>
    <property type="evidence" value="ECO:0007669"/>
    <property type="project" value="InterPro"/>
</dbReference>
<comment type="caution">
    <text evidence="4">The sequence shown here is derived from an EMBL/GenBank/DDBJ whole genome shotgun (WGS) entry which is preliminary data.</text>
</comment>
<dbReference type="InterPro" id="IPR046960">
    <property type="entry name" value="PPR_At4g14850-like_plant"/>
</dbReference>
<evidence type="ECO:0000256" key="2">
    <source>
        <dbReference type="ARBA" id="ARBA00061659"/>
    </source>
</evidence>
<dbReference type="FunFam" id="1.25.40.10:FF:000277">
    <property type="entry name" value="Pentatricopeptide repeat-containing protein, mitochondrial"/>
    <property type="match status" value="1"/>
</dbReference>
<dbReference type="InterPro" id="IPR002885">
    <property type="entry name" value="PPR_rpt"/>
</dbReference>
<keyword evidence="1" id="KW-0677">Repeat</keyword>
<dbReference type="PROSITE" id="PS51375">
    <property type="entry name" value="PPR"/>
    <property type="match status" value="1"/>
</dbReference>
<dbReference type="InterPro" id="IPR046848">
    <property type="entry name" value="E_motif"/>
</dbReference>
<dbReference type="Pfam" id="PF20431">
    <property type="entry name" value="E_motif"/>
    <property type="match status" value="1"/>
</dbReference>
<evidence type="ECO:0000313" key="4">
    <source>
        <dbReference type="EMBL" id="KAL0309130.1"/>
    </source>
</evidence>
<dbReference type="Gene3D" id="1.25.40.10">
    <property type="entry name" value="Tetratricopeptide repeat domain"/>
    <property type="match status" value="1"/>
</dbReference>
<organism evidence="4">
    <name type="scientific">Sesamum radiatum</name>
    <name type="common">Black benniseed</name>
    <dbReference type="NCBI Taxonomy" id="300843"/>
    <lineage>
        <taxon>Eukaryota</taxon>
        <taxon>Viridiplantae</taxon>
        <taxon>Streptophyta</taxon>
        <taxon>Embryophyta</taxon>
        <taxon>Tracheophyta</taxon>
        <taxon>Spermatophyta</taxon>
        <taxon>Magnoliopsida</taxon>
        <taxon>eudicotyledons</taxon>
        <taxon>Gunneridae</taxon>
        <taxon>Pentapetalae</taxon>
        <taxon>asterids</taxon>
        <taxon>lamiids</taxon>
        <taxon>Lamiales</taxon>
        <taxon>Pedaliaceae</taxon>
        <taxon>Sesamum</taxon>
    </lineage>
</organism>
<reference evidence="4" key="2">
    <citation type="journal article" date="2024" name="Plant">
        <title>Genomic evolution and insights into agronomic trait innovations of Sesamum species.</title>
        <authorList>
            <person name="Miao H."/>
            <person name="Wang L."/>
            <person name="Qu L."/>
            <person name="Liu H."/>
            <person name="Sun Y."/>
            <person name="Le M."/>
            <person name="Wang Q."/>
            <person name="Wei S."/>
            <person name="Zheng Y."/>
            <person name="Lin W."/>
            <person name="Duan Y."/>
            <person name="Cao H."/>
            <person name="Xiong S."/>
            <person name="Wang X."/>
            <person name="Wei L."/>
            <person name="Li C."/>
            <person name="Ma Q."/>
            <person name="Ju M."/>
            <person name="Zhao R."/>
            <person name="Li G."/>
            <person name="Mu C."/>
            <person name="Tian Q."/>
            <person name="Mei H."/>
            <person name="Zhang T."/>
            <person name="Gao T."/>
            <person name="Zhang H."/>
        </authorList>
    </citation>
    <scope>NUCLEOTIDE SEQUENCE</scope>
    <source>
        <strain evidence="4">G02</strain>
    </source>
</reference>
<dbReference type="NCBIfam" id="TIGR00756">
    <property type="entry name" value="PPR"/>
    <property type="match status" value="1"/>
</dbReference>
<evidence type="ECO:0000256" key="3">
    <source>
        <dbReference type="PROSITE-ProRule" id="PRU00708"/>
    </source>
</evidence>
<dbReference type="EMBL" id="JACGWJ010000027">
    <property type="protein sequence ID" value="KAL0309130.1"/>
    <property type="molecule type" value="Genomic_DNA"/>
</dbReference>
<accession>A0AAW2KSX3</accession>
<dbReference type="Pfam" id="PF13041">
    <property type="entry name" value="PPR_2"/>
    <property type="match status" value="1"/>
</dbReference>
<dbReference type="PANTHER" id="PTHR47926">
    <property type="entry name" value="PENTATRICOPEPTIDE REPEAT-CONTAINING PROTEIN"/>
    <property type="match status" value="1"/>
</dbReference>
<dbReference type="InterPro" id="IPR011990">
    <property type="entry name" value="TPR-like_helical_dom_sf"/>
</dbReference>